<gene>
    <name evidence="2" type="ORF">SAMN02787118_1563</name>
</gene>
<evidence type="ECO:0000259" key="1">
    <source>
        <dbReference type="Pfam" id="PF13358"/>
    </source>
</evidence>
<dbReference type="EMBL" id="FONR01000056">
    <property type="protein sequence ID" value="SFH19280.1"/>
    <property type="molecule type" value="Genomic_DNA"/>
</dbReference>
<dbReference type="InterPro" id="IPR030934">
    <property type="entry name" value="Intein_C"/>
</dbReference>
<evidence type="ECO:0000313" key="2">
    <source>
        <dbReference type="EMBL" id="SFH19280.1"/>
    </source>
</evidence>
<dbReference type="STRING" id="68239.GCA_000745715_04293"/>
<name>A0A1I2Y0K6_9ACTN</name>
<dbReference type="NCBIfam" id="NF033545">
    <property type="entry name" value="transpos_IS630"/>
    <property type="match status" value="1"/>
</dbReference>
<dbReference type="Pfam" id="PF13358">
    <property type="entry name" value="DDE_3"/>
    <property type="match status" value="1"/>
</dbReference>
<dbReference type="AlphaFoldDB" id="A0A1I2Y0K6"/>
<dbReference type="InterPro" id="IPR047655">
    <property type="entry name" value="Transpos_IS630-like"/>
</dbReference>
<evidence type="ECO:0000313" key="3">
    <source>
        <dbReference type="Proteomes" id="UP000181942"/>
    </source>
</evidence>
<dbReference type="SUPFAM" id="SSF46689">
    <property type="entry name" value="Homeodomain-like"/>
    <property type="match status" value="1"/>
</dbReference>
<sequence>MRAHVVLHAARGRSNARIARETGLHLDTVRTWRGRFAEQGLAGLADHRRSGRPASFTPLQVAEAKAMACQLPAETGVPLSRWSCPELAAELTARGITDSVSASTVRRWLREDVLKPWQCRSWIFIRDPSFRAKAQRVLDLYARTFEGVPLGEDEYVISSDEKTSVQARCRCHPTLAPGRARAMRVNHEYGRGGALAYLAAYDVHQAKVFGRCEPKTGIVPFMDLVEQVMTQEPYASARRVFWIVDNGSSHRGKKAIDRLTAAFPNAVMVHTPVHASWTNQIEIFFSIVQRVRRPPQRHGTAVPVEVHHLRPGRSAGPARPTHTRRPTRRILRRPGSLINSRRTFGADHLVTTWHHPFWDATHHHWTDAHNLTPGTKLRQADGTTVVIRGVRNFHQHTTTYDLTVGTLHTYYVLAGATPVLVHNCNGGTTVYRGAAEISGETGELNPAFDDAVEGIARPRGGTSSPELHQLGHTDSEYTSWTTSEAAAIRAATKGGGNGVVLKGSVPPGRFHIHPNDEPWGDSDLRGAFEVIIQGEMRGTPRAVWPGAGGS</sequence>
<reference evidence="2 3" key="1">
    <citation type="submission" date="2016-10" db="EMBL/GenBank/DDBJ databases">
        <authorList>
            <person name="de Groot N.N."/>
        </authorList>
    </citation>
    <scope>NUCLEOTIDE SEQUENCE [LARGE SCALE GENOMIC DNA]</scope>
    <source>
        <strain evidence="2 3">OK461</strain>
    </source>
</reference>
<dbReference type="PROSITE" id="PS50818">
    <property type="entry name" value="INTEIN_C_TER"/>
    <property type="match status" value="1"/>
</dbReference>
<protein>
    <submittedName>
        <fullName evidence="2">Intein C-terminal splicing region</fullName>
    </submittedName>
</protein>
<organism evidence="2 3">
    <name type="scientific">Streptomyces mirabilis</name>
    <dbReference type="NCBI Taxonomy" id="68239"/>
    <lineage>
        <taxon>Bacteria</taxon>
        <taxon>Bacillati</taxon>
        <taxon>Actinomycetota</taxon>
        <taxon>Actinomycetes</taxon>
        <taxon>Kitasatosporales</taxon>
        <taxon>Streptomycetaceae</taxon>
        <taxon>Streptomyces</taxon>
    </lineage>
</organism>
<dbReference type="Pfam" id="PF07591">
    <property type="entry name" value="PT-HINT"/>
    <property type="match status" value="1"/>
</dbReference>
<proteinExistence type="predicted"/>
<dbReference type="Gene3D" id="2.170.16.10">
    <property type="entry name" value="Hedgehog/Intein (Hint) domain"/>
    <property type="match status" value="1"/>
</dbReference>
<dbReference type="InterPro" id="IPR038717">
    <property type="entry name" value="Tc1-like_DDE_dom"/>
</dbReference>
<dbReference type="NCBIfam" id="TIGR01443">
    <property type="entry name" value="intein_Cterm"/>
    <property type="match status" value="1"/>
</dbReference>
<dbReference type="Proteomes" id="UP000181942">
    <property type="component" value="Unassembled WGS sequence"/>
</dbReference>
<dbReference type="InterPro" id="IPR036844">
    <property type="entry name" value="Hint_dom_sf"/>
</dbReference>
<feature type="domain" description="Tc1-like transposase DDE" evidence="1">
    <location>
        <begin position="170"/>
        <end position="293"/>
    </location>
</feature>
<dbReference type="SUPFAM" id="SSF51294">
    <property type="entry name" value="Hedgehog/intein (Hint) domain"/>
    <property type="match status" value="1"/>
</dbReference>
<dbReference type="Pfam" id="PF13565">
    <property type="entry name" value="HTH_32"/>
    <property type="match status" value="1"/>
</dbReference>
<accession>A0A1I2Y0K6</accession>
<dbReference type="InterPro" id="IPR009057">
    <property type="entry name" value="Homeodomain-like_sf"/>
</dbReference>